<evidence type="ECO:0000256" key="4">
    <source>
        <dbReference type="ARBA" id="ARBA00022475"/>
    </source>
</evidence>
<comment type="subcellular location">
    <subcellularLocation>
        <location evidence="1 12">Cell inner membrane</location>
        <topology evidence="1 12">Multi-pass membrane protein</topology>
    </subcellularLocation>
</comment>
<gene>
    <name evidence="14" type="primary">trkH</name>
    <name evidence="14" type="ORF">GCM10011521_16960</name>
</gene>
<keyword evidence="3 12" id="KW-0813">Transport</keyword>
<dbReference type="Pfam" id="PF02386">
    <property type="entry name" value="TrkH"/>
    <property type="match status" value="1"/>
</dbReference>
<feature type="transmembrane region" description="Helical" evidence="13">
    <location>
        <begin position="457"/>
        <end position="483"/>
    </location>
</feature>
<evidence type="ECO:0000256" key="8">
    <source>
        <dbReference type="ARBA" id="ARBA00022958"/>
    </source>
</evidence>
<keyword evidence="8 12" id="KW-0630">Potassium</keyword>
<keyword evidence="15" id="KW-1185">Reference proteome</keyword>
<comment type="similarity">
    <text evidence="2 12">Belongs to the TrkH potassium transport family.</text>
</comment>
<evidence type="ECO:0000256" key="1">
    <source>
        <dbReference type="ARBA" id="ARBA00004429"/>
    </source>
</evidence>
<keyword evidence="6 12" id="KW-0633">Potassium transport</keyword>
<evidence type="ECO:0000256" key="9">
    <source>
        <dbReference type="ARBA" id="ARBA00022989"/>
    </source>
</evidence>
<dbReference type="InterPro" id="IPR003445">
    <property type="entry name" value="Cat_transpt"/>
</dbReference>
<keyword evidence="5 12" id="KW-0997">Cell inner membrane</keyword>
<evidence type="ECO:0000313" key="14">
    <source>
        <dbReference type="EMBL" id="GGA79324.1"/>
    </source>
</evidence>
<feature type="transmembrane region" description="Helical" evidence="13">
    <location>
        <begin position="242"/>
        <end position="261"/>
    </location>
</feature>
<organism evidence="14 15">
    <name type="scientific">Arenimonas soli</name>
    <dbReference type="NCBI Taxonomy" id="2269504"/>
    <lineage>
        <taxon>Bacteria</taxon>
        <taxon>Pseudomonadati</taxon>
        <taxon>Pseudomonadota</taxon>
        <taxon>Gammaproteobacteria</taxon>
        <taxon>Lysobacterales</taxon>
        <taxon>Lysobacteraceae</taxon>
        <taxon>Arenimonas</taxon>
    </lineage>
</organism>
<evidence type="ECO:0000256" key="11">
    <source>
        <dbReference type="ARBA" id="ARBA00023136"/>
    </source>
</evidence>
<feature type="transmembrane region" description="Helical" evidence="13">
    <location>
        <begin position="186"/>
        <end position="205"/>
    </location>
</feature>
<dbReference type="EMBL" id="BMKC01000002">
    <property type="protein sequence ID" value="GGA79324.1"/>
    <property type="molecule type" value="Genomic_DNA"/>
</dbReference>
<keyword evidence="4 12" id="KW-1003">Cell membrane</keyword>
<feature type="transmembrane region" description="Helical" evidence="13">
    <location>
        <begin position="395"/>
        <end position="417"/>
    </location>
</feature>
<sequence>MSQRFRAIQRILGVIIVLSSMTKLLPGFLALAWGEEGTAPVFFGSFLASGLLGVVLWLPVRHVKYDLRLRDGFLIVTFTWFFASLVSALPFVHGPPHLDYAEAFFEATSGLTTTGATVIANLDALPRSVLFYRQLLQFLGGMGIVILAVAILPMLKIGGTQLFRAESTGPTKDTKLTPRIAETAKALWGVYFGLTVLCAGAYWAAGMSLFDAICHSLSTVSTAGFSTHDAALDYWNSPLIDWIAIIFMTLGGINFGLHFVAWRRASMGVYGSDSELRSYLRILAIAAVVITFVAWAGGTFDSFGESFRRATFQVVSAMTTTGFATMSFHEWAQPAPLLIVGLAFIGGCSGSTVGGLKVARVVMVVRQGFREIKQLVHPKAQFLVKMGGRRVSESVVLSVSGFIAIWMLCFVVLMIGFNLAGLDLESSFGGAVSTLTNLGPGLGSVAVTWAHAGDPAIWLGSLGMILGRLEVFSLLVLLTPAFWRE</sequence>
<keyword evidence="7 13" id="KW-0812">Transmembrane</keyword>
<protein>
    <recommendedName>
        <fullName evidence="12">Trk system potassium uptake protein</fullName>
    </recommendedName>
</protein>
<evidence type="ECO:0000256" key="5">
    <source>
        <dbReference type="ARBA" id="ARBA00022519"/>
    </source>
</evidence>
<feature type="transmembrane region" description="Helical" evidence="13">
    <location>
        <begin position="335"/>
        <end position="356"/>
    </location>
</feature>
<keyword evidence="9 13" id="KW-1133">Transmembrane helix</keyword>
<accession>A0ABQ1HJH5</accession>
<evidence type="ECO:0000256" key="12">
    <source>
        <dbReference type="PIRNR" id="PIRNR006247"/>
    </source>
</evidence>
<evidence type="ECO:0000256" key="3">
    <source>
        <dbReference type="ARBA" id="ARBA00022448"/>
    </source>
</evidence>
<dbReference type="PIRSF" id="PIRSF006247">
    <property type="entry name" value="TrkH"/>
    <property type="match status" value="1"/>
</dbReference>
<evidence type="ECO:0000256" key="6">
    <source>
        <dbReference type="ARBA" id="ARBA00022538"/>
    </source>
</evidence>
<dbReference type="InterPro" id="IPR004772">
    <property type="entry name" value="TrkH"/>
</dbReference>
<evidence type="ECO:0000313" key="15">
    <source>
        <dbReference type="Proteomes" id="UP000623419"/>
    </source>
</evidence>
<proteinExistence type="inferred from homology"/>
<keyword evidence="10 12" id="KW-0406">Ion transport</keyword>
<dbReference type="Proteomes" id="UP000623419">
    <property type="component" value="Unassembled WGS sequence"/>
</dbReference>
<dbReference type="RefSeq" id="WP_229668502.1">
    <property type="nucleotide sequence ID" value="NZ_BMKC01000002.1"/>
</dbReference>
<feature type="transmembrane region" description="Helical" evidence="13">
    <location>
        <begin position="72"/>
        <end position="92"/>
    </location>
</feature>
<dbReference type="PANTHER" id="PTHR32024:SF2">
    <property type="entry name" value="TRK SYSTEM POTASSIUM UPTAKE PROTEIN TRKG-RELATED"/>
    <property type="match status" value="1"/>
</dbReference>
<feature type="transmembrane region" description="Helical" evidence="13">
    <location>
        <begin position="282"/>
        <end position="300"/>
    </location>
</feature>
<feature type="transmembrane region" description="Helical" evidence="13">
    <location>
        <begin position="135"/>
        <end position="155"/>
    </location>
</feature>
<evidence type="ECO:0000256" key="10">
    <source>
        <dbReference type="ARBA" id="ARBA00023065"/>
    </source>
</evidence>
<keyword evidence="11 12" id="KW-0472">Membrane</keyword>
<reference evidence="15" key="1">
    <citation type="journal article" date="2019" name="Int. J. Syst. Evol. Microbiol.">
        <title>The Global Catalogue of Microorganisms (GCM) 10K type strain sequencing project: providing services to taxonomists for standard genome sequencing and annotation.</title>
        <authorList>
            <consortium name="The Broad Institute Genomics Platform"/>
            <consortium name="The Broad Institute Genome Sequencing Center for Infectious Disease"/>
            <person name="Wu L."/>
            <person name="Ma J."/>
        </authorList>
    </citation>
    <scope>NUCLEOTIDE SEQUENCE [LARGE SCALE GENOMIC DNA]</scope>
    <source>
        <strain evidence="15">CGMCC 1.15905</strain>
    </source>
</reference>
<evidence type="ECO:0000256" key="13">
    <source>
        <dbReference type="SAM" id="Phobius"/>
    </source>
</evidence>
<comment type="function">
    <text evidence="12">Low-affinity potassium transport system. Interacts with Trk system potassium uptake protein TrkA.</text>
</comment>
<evidence type="ECO:0000256" key="7">
    <source>
        <dbReference type="ARBA" id="ARBA00022692"/>
    </source>
</evidence>
<name>A0ABQ1HJH5_9GAMM</name>
<comment type="caution">
    <text evidence="14">The sequence shown here is derived from an EMBL/GenBank/DDBJ whole genome shotgun (WGS) entry which is preliminary data.</text>
</comment>
<evidence type="ECO:0000256" key="2">
    <source>
        <dbReference type="ARBA" id="ARBA00009137"/>
    </source>
</evidence>
<feature type="transmembrane region" description="Helical" evidence="13">
    <location>
        <begin position="39"/>
        <end position="60"/>
    </location>
</feature>
<feature type="transmembrane region" description="Helical" evidence="13">
    <location>
        <begin position="12"/>
        <end position="33"/>
    </location>
</feature>
<dbReference type="PANTHER" id="PTHR32024">
    <property type="entry name" value="TRK SYSTEM POTASSIUM UPTAKE PROTEIN TRKG-RELATED"/>
    <property type="match status" value="1"/>
</dbReference>